<protein>
    <submittedName>
        <fullName evidence="1">Uncharacterized protein</fullName>
    </submittedName>
</protein>
<dbReference type="Proteomes" id="UP000035017">
    <property type="component" value="Unassembled WGS sequence"/>
</dbReference>
<evidence type="ECO:0000313" key="1">
    <source>
        <dbReference type="EMBL" id="KIP98145.1"/>
    </source>
</evidence>
<reference evidence="1 2" key="1">
    <citation type="submission" date="2014-12" db="EMBL/GenBank/DDBJ databases">
        <title>16Stimator: statistical estimation of ribosomal gene copy numbers from draft genome assemblies.</title>
        <authorList>
            <person name="Perisin M.A."/>
            <person name="Vetter M."/>
            <person name="Gilbert J.A."/>
            <person name="Bergelson J."/>
        </authorList>
    </citation>
    <scope>NUCLEOTIDE SEQUENCE [LARGE SCALE GENOMIC DNA]</scope>
    <source>
        <strain evidence="1 2">MEJ076</strain>
    </source>
</reference>
<name>A0A0D0IY54_AGRTU</name>
<evidence type="ECO:0000313" key="2">
    <source>
        <dbReference type="Proteomes" id="UP000035017"/>
    </source>
</evidence>
<comment type="caution">
    <text evidence="1">The sequence shown here is derived from an EMBL/GenBank/DDBJ whole genome shotgun (WGS) entry which is preliminary data.</text>
</comment>
<gene>
    <name evidence="1" type="ORF">RU07_22405</name>
</gene>
<dbReference type="AlphaFoldDB" id="A0A0D0IY54"/>
<organism evidence="1 2">
    <name type="scientific">Agrobacterium tumefaciens</name>
    <dbReference type="NCBI Taxonomy" id="358"/>
    <lineage>
        <taxon>Bacteria</taxon>
        <taxon>Pseudomonadati</taxon>
        <taxon>Pseudomonadota</taxon>
        <taxon>Alphaproteobacteria</taxon>
        <taxon>Hyphomicrobiales</taxon>
        <taxon>Rhizobiaceae</taxon>
        <taxon>Rhizobium/Agrobacterium group</taxon>
        <taxon>Agrobacterium</taxon>
        <taxon>Agrobacterium tumefaciens complex</taxon>
    </lineage>
</organism>
<proteinExistence type="predicted"/>
<dbReference type="EMBL" id="JXQV01000043">
    <property type="protein sequence ID" value="KIP98145.1"/>
    <property type="molecule type" value="Genomic_DNA"/>
</dbReference>
<sequence length="112" mass="12782">MANIHRAKEGLESVNRAEISVGDSMLAEPAMIIRLVATIHKQKIDYTIIECTYYRLCYNLLRDASMINLSLIFLMTLSLNCTKETGHFVKVYSKVDLDEDIGTRTKRGVREI</sequence>
<accession>A0A0D0IY54</accession>